<dbReference type="PANTHER" id="PTHR21180:SF32">
    <property type="entry name" value="ENDONUCLEASE_EXONUCLEASE_PHOSPHATASE FAMILY DOMAIN-CONTAINING PROTEIN 1"/>
    <property type="match status" value="1"/>
</dbReference>
<organism evidence="3 4">
    <name type="scientific">Caproicibacterium amylolyticum</name>
    <dbReference type="NCBI Taxonomy" id="2766537"/>
    <lineage>
        <taxon>Bacteria</taxon>
        <taxon>Bacillati</taxon>
        <taxon>Bacillota</taxon>
        <taxon>Clostridia</taxon>
        <taxon>Eubacteriales</taxon>
        <taxon>Oscillospiraceae</taxon>
        <taxon>Caproicibacterium</taxon>
    </lineage>
</organism>
<feature type="transmembrane region" description="Helical" evidence="1">
    <location>
        <begin position="6"/>
        <end position="30"/>
    </location>
</feature>
<protein>
    <submittedName>
        <fullName evidence="3">Helix-hairpin-helix domain-containing protein</fullName>
    </submittedName>
</protein>
<dbReference type="SUPFAM" id="SSF47781">
    <property type="entry name" value="RuvA domain 2-like"/>
    <property type="match status" value="1"/>
</dbReference>
<dbReference type="GO" id="GO:0015628">
    <property type="term" value="P:protein secretion by the type II secretion system"/>
    <property type="evidence" value="ECO:0007669"/>
    <property type="project" value="TreeGrafter"/>
</dbReference>
<dbReference type="RefSeq" id="WP_212508155.1">
    <property type="nucleotide sequence ID" value="NZ_CP060696.1"/>
</dbReference>
<accession>A0A7G9WK74</accession>
<dbReference type="KEGG" id="caml:H6X83_05580"/>
<reference evidence="3 4" key="1">
    <citation type="submission" date="2020-08" db="EMBL/GenBank/DDBJ databases">
        <authorList>
            <person name="Ren C."/>
            <person name="Gu Y."/>
            <person name="Xu Y."/>
        </authorList>
    </citation>
    <scope>NUCLEOTIDE SEQUENCE [LARGE SCALE GENOMIC DNA]</scope>
    <source>
        <strain evidence="3 4">LBM18003</strain>
    </source>
</reference>
<keyword evidence="1" id="KW-0812">Transmembrane</keyword>
<dbReference type="AlphaFoldDB" id="A0A7G9WK74"/>
<dbReference type="InterPro" id="IPR010994">
    <property type="entry name" value="RuvA_2-like"/>
</dbReference>
<sequence>MDEERIHIRILIGIAAVLAALCIGYTLLFVPPITTPAAVVTTDAASVPLSRAYNGKVHLNSAPASQLESLKGIGSALAKRILDYRTEHGGFQSIDELKNVKGVGEKLFAEIKDQIDL</sequence>
<dbReference type="Proteomes" id="UP000516046">
    <property type="component" value="Chromosome"/>
</dbReference>
<evidence type="ECO:0000259" key="2">
    <source>
        <dbReference type="SMART" id="SM00278"/>
    </source>
</evidence>
<proteinExistence type="predicted"/>
<keyword evidence="4" id="KW-1185">Reference proteome</keyword>
<dbReference type="Gene3D" id="1.10.150.280">
    <property type="entry name" value="AF1531-like domain"/>
    <property type="match status" value="1"/>
</dbReference>
<keyword evidence="1" id="KW-0472">Membrane</keyword>
<evidence type="ECO:0000256" key="1">
    <source>
        <dbReference type="SAM" id="Phobius"/>
    </source>
</evidence>
<feature type="domain" description="Helix-hairpin-helix DNA-binding motif class 1" evidence="2">
    <location>
        <begin position="95"/>
        <end position="114"/>
    </location>
</feature>
<dbReference type="EMBL" id="CP060696">
    <property type="protein sequence ID" value="QNO19086.1"/>
    <property type="molecule type" value="Genomic_DNA"/>
</dbReference>
<evidence type="ECO:0000313" key="3">
    <source>
        <dbReference type="EMBL" id="QNO19086.1"/>
    </source>
</evidence>
<evidence type="ECO:0000313" key="4">
    <source>
        <dbReference type="Proteomes" id="UP000516046"/>
    </source>
</evidence>
<keyword evidence="1" id="KW-1133">Transmembrane helix</keyword>
<dbReference type="InterPro" id="IPR051675">
    <property type="entry name" value="Endo/Exo/Phosphatase_dom_1"/>
</dbReference>
<dbReference type="PANTHER" id="PTHR21180">
    <property type="entry name" value="ENDONUCLEASE/EXONUCLEASE/PHOSPHATASE FAMILY DOMAIN-CONTAINING PROTEIN 1"/>
    <property type="match status" value="1"/>
</dbReference>
<gene>
    <name evidence="3" type="ORF">H6X83_05580</name>
</gene>
<dbReference type="GO" id="GO:0015627">
    <property type="term" value="C:type II protein secretion system complex"/>
    <property type="evidence" value="ECO:0007669"/>
    <property type="project" value="TreeGrafter"/>
</dbReference>
<dbReference type="InterPro" id="IPR004509">
    <property type="entry name" value="Competence_ComEA_HhH"/>
</dbReference>
<dbReference type="NCBIfam" id="TIGR00426">
    <property type="entry name" value="competence protein ComEA helix-hairpin-helix repeat region"/>
    <property type="match status" value="1"/>
</dbReference>
<dbReference type="GO" id="GO:0003677">
    <property type="term" value="F:DNA binding"/>
    <property type="evidence" value="ECO:0007669"/>
    <property type="project" value="InterPro"/>
</dbReference>
<dbReference type="GO" id="GO:0006281">
    <property type="term" value="P:DNA repair"/>
    <property type="evidence" value="ECO:0007669"/>
    <property type="project" value="InterPro"/>
</dbReference>
<dbReference type="InterPro" id="IPR003583">
    <property type="entry name" value="Hlx-hairpin-Hlx_DNA-bd_motif"/>
</dbReference>
<feature type="domain" description="Helix-hairpin-helix DNA-binding motif class 1" evidence="2">
    <location>
        <begin position="65"/>
        <end position="84"/>
    </location>
</feature>
<name>A0A7G9WK74_9FIRM</name>
<dbReference type="SMART" id="SM00278">
    <property type="entry name" value="HhH1"/>
    <property type="match status" value="2"/>
</dbReference>
<dbReference type="Pfam" id="PF12836">
    <property type="entry name" value="HHH_3"/>
    <property type="match status" value="1"/>
</dbReference>